<organism evidence="12 13">
    <name type="scientific">Pomacea canaliculata</name>
    <name type="common">Golden apple snail</name>
    <dbReference type="NCBI Taxonomy" id="400727"/>
    <lineage>
        <taxon>Eukaryota</taxon>
        <taxon>Metazoa</taxon>
        <taxon>Spiralia</taxon>
        <taxon>Lophotrochozoa</taxon>
        <taxon>Mollusca</taxon>
        <taxon>Gastropoda</taxon>
        <taxon>Caenogastropoda</taxon>
        <taxon>Architaenioglossa</taxon>
        <taxon>Ampullarioidea</taxon>
        <taxon>Ampullariidae</taxon>
        <taxon>Pomacea</taxon>
    </lineage>
</organism>
<keyword evidence="7" id="KW-0325">Glycoprotein</keyword>
<reference evidence="12 13" key="1">
    <citation type="submission" date="2018-04" db="EMBL/GenBank/DDBJ databases">
        <title>The genome of golden apple snail Pomacea canaliculata provides insight into stress tolerance and invasive adaptation.</title>
        <authorList>
            <person name="Liu C."/>
            <person name="Liu B."/>
            <person name="Ren Y."/>
            <person name="Zhang Y."/>
            <person name="Wang H."/>
            <person name="Li S."/>
            <person name="Jiang F."/>
            <person name="Yin L."/>
            <person name="Zhang G."/>
            <person name="Qian W."/>
            <person name="Fan W."/>
        </authorList>
    </citation>
    <scope>NUCLEOTIDE SEQUENCE [LARGE SCALE GENOMIC DNA]</scope>
    <source>
        <strain evidence="12">SZHN2017</strain>
        <tissue evidence="12">Muscle</tissue>
    </source>
</reference>
<dbReference type="GO" id="GO:0005615">
    <property type="term" value="C:extracellular space"/>
    <property type="evidence" value="ECO:0007669"/>
    <property type="project" value="TreeGrafter"/>
</dbReference>
<dbReference type="AlphaFoldDB" id="A0A2T7NR39"/>
<dbReference type="InterPro" id="IPR029034">
    <property type="entry name" value="Cystine-knot_cytokine"/>
</dbReference>
<dbReference type="InterPro" id="IPR001111">
    <property type="entry name" value="TGF-b_propeptide"/>
</dbReference>
<keyword evidence="4 10" id="KW-0732">Signal</keyword>
<evidence type="ECO:0000256" key="8">
    <source>
        <dbReference type="RuleBase" id="RU000354"/>
    </source>
</evidence>
<feature type="domain" description="TGF-beta family profile" evidence="11">
    <location>
        <begin position="248"/>
        <end position="378"/>
    </location>
</feature>
<evidence type="ECO:0000256" key="6">
    <source>
        <dbReference type="ARBA" id="ARBA00023157"/>
    </source>
</evidence>
<evidence type="ECO:0000259" key="11">
    <source>
        <dbReference type="PROSITE" id="PS51362"/>
    </source>
</evidence>
<evidence type="ECO:0000256" key="2">
    <source>
        <dbReference type="ARBA" id="ARBA00006656"/>
    </source>
</evidence>
<dbReference type="GO" id="GO:0008083">
    <property type="term" value="F:growth factor activity"/>
    <property type="evidence" value="ECO:0007669"/>
    <property type="project" value="UniProtKB-KW"/>
</dbReference>
<dbReference type="Proteomes" id="UP000245119">
    <property type="component" value="Linkage Group LG10"/>
</dbReference>
<dbReference type="PRINTS" id="PR00669">
    <property type="entry name" value="INHIBINA"/>
</dbReference>
<dbReference type="InterPro" id="IPR001839">
    <property type="entry name" value="TGF-b_C"/>
</dbReference>
<evidence type="ECO:0000256" key="5">
    <source>
        <dbReference type="ARBA" id="ARBA00023030"/>
    </source>
</evidence>
<dbReference type="Pfam" id="PF00019">
    <property type="entry name" value="TGF_beta"/>
    <property type="match status" value="1"/>
</dbReference>
<keyword evidence="13" id="KW-1185">Reference proteome</keyword>
<dbReference type="FunFam" id="2.10.90.10:FF:000001">
    <property type="entry name" value="Bone morphogenetic protein 4"/>
    <property type="match status" value="1"/>
</dbReference>
<evidence type="ECO:0000313" key="13">
    <source>
        <dbReference type="Proteomes" id="UP000245119"/>
    </source>
</evidence>
<evidence type="ECO:0000256" key="9">
    <source>
        <dbReference type="SAM" id="MobiDB-lite"/>
    </source>
</evidence>
<feature type="chain" id="PRO_5015707058" description="TGF-beta family profile domain-containing protein" evidence="10">
    <location>
        <begin position="23"/>
        <end position="447"/>
    </location>
</feature>
<proteinExistence type="inferred from homology"/>
<dbReference type="CDD" id="cd13761">
    <property type="entry name" value="TGF_beta_BMP5_like"/>
    <property type="match status" value="1"/>
</dbReference>
<gene>
    <name evidence="12" type="ORF">C0Q70_16912</name>
</gene>
<sequence length="447" mass="50130">MCLKLKLLLLLVILLNDPSSSASGSNGQALFQSFDVITHRAMGKATLLQILGLKSLPRPVGRSKIPPFMHSVFRKQTVGGSKVDNDTIRSFYPHDHHACDCAPSSCVCMLFNISAIPDTEQVRAAKLRILVDGGATPQQPPANLTVEIHQIQHHGAEIKYRLMDTQIISTSNTSWMIFNVKPAVKKWKRGSRYNHGLQVKVVSSSPFRSATQHVRLKRREDQTEDQWLKERPLLVTFTNDGRGGRRGRRRRTMKEARGERYKDRPRVITRTTISSHCRRHRMYIDFSELGWSDWVAAPYGYNAYYCGGECSYPLASHQSPTNHSILQTLVKSINPRAASNVCCVPTKLSAITMLVRDGQNHVVLKKLENMVVEECGCRLARSSARSGGTRFELQSNHVTACRSWIKRTTGAVAAGEKRVRSEGGSCVSYRRPIVCHLWVASLQAALR</sequence>
<dbReference type="GO" id="GO:0005125">
    <property type="term" value="F:cytokine activity"/>
    <property type="evidence" value="ECO:0007669"/>
    <property type="project" value="TreeGrafter"/>
</dbReference>
<dbReference type="SUPFAM" id="SSF57501">
    <property type="entry name" value="Cystine-knot cytokines"/>
    <property type="match status" value="1"/>
</dbReference>
<comment type="similarity">
    <text evidence="2 8">Belongs to the TGF-beta family.</text>
</comment>
<keyword evidence="6" id="KW-1015">Disulfide bond</keyword>
<dbReference type="Gene3D" id="2.10.90.10">
    <property type="entry name" value="Cystine-knot cytokines"/>
    <property type="match status" value="1"/>
</dbReference>
<feature type="signal peptide" evidence="10">
    <location>
        <begin position="1"/>
        <end position="22"/>
    </location>
</feature>
<evidence type="ECO:0000256" key="1">
    <source>
        <dbReference type="ARBA" id="ARBA00004613"/>
    </source>
</evidence>
<dbReference type="STRING" id="400727.A0A2T7NR39"/>
<dbReference type="PANTHER" id="PTHR11848:SF263">
    <property type="entry name" value="PROTEIN DECAPENTAPLEGIC"/>
    <property type="match status" value="1"/>
</dbReference>
<evidence type="ECO:0000313" key="12">
    <source>
        <dbReference type="EMBL" id="PVD23639.1"/>
    </source>
</evidence>
<dbReference type="InterPro" id="IPR017948">
    <property type="entry name" value="TGFb_CS"/>
</dbReference>
<evidence type="ECO:0000256" key="7">
    <source>
        <dbReference type="ARBA" id="ARBA00023180"/>
    </source>
</evidence>
<comment type="caution">
    <text evidence="12">The sequence shown here is derived from an EMBL/GenBank/DDBJ whole genome shotgun (WGS) entry which is preliminary data.</text>
</comment>
<keyword evidence="5 8" id="KW-0339">Growth factor</keyword>
<dbReference type="EMBL" id="PZQS01000010">
    <property type="protein sequence ID" value="PVD23639.1"/>
    <property type="molecule type" value="Genomic_DNA"/>
</dbReference>
<dbReference type="SMART" id="SM00204">
    <property type="entry name" value="TGFB"/>
    <property type="match status" value="1"/>
</dbReference>
<dbReference type="OrthoDB" id="5987191at2759"/>
<dbReference type="InterPro" id="IPR015615">
    <property type="entry name" value="TGF-beta-rel"/>
</dbReference>
<feature type="region of interest" description="Disordered" evidence="9">
    <location>
        <begin position="240"/>
        <end position="261"/>
    </location>
</feature>
<evidence type="ECO:0000256" key="4">
    <source>
        <dbReference type="ARBA" id="ARBA00022729"/>
    </source>
</evidence>
<keyword evidence="3" id="KW-0964">Secreted</keyword>
<evidence type="ECO:0000256" key="3">
    <source>
        <dbReference type="ARBA" id="ARBA00022525"/>
    </source>
</evidence>
<dbReference type="Pfam" id="PF00688">
    <property type="entry name" value="TGFb_propeptide"/>
    <property type="match status" value="1"/>
</dbReference>
<comment type="subcellular location">
    <subcellularLocation>
        <location evidence="1">Secreted</location>
    </subcellularLocation>
</comment>
<dbReference type="PANTHER" id="PTHR11848">
    <property type="entry name" value="TGF-BETA FAMILY"/>
    <property type="match status" value="1"/>
</dbReference>
<protein>
    <recommendedName>
        <fullName evidence="11">TGF-beta family profile domain-containing protein</fullName>
    </recommendedName>
</protein>
<evidence type="ECO:0000256" key="10">
    <source>
        <dbReference type="SAM" id="SignalP"/>
    </source>
</evidence>
<accession>A0A2T7NR39</accession>
<dbReference type="PROSITE" id="PS51362">
    <property type="entry name" value="TGF_BETA_2"/>
    <property type="match status" value="1"/>
</dbReference>
<dbReference type="PROSITE" id="PS00250">
    <property type="entry name" value="TGF_BETA_1"/>
    <property type="match status" value="1"/>
</dbReference>
<dbReference type="Gene3D" id="2.60.120.970">
    <property type="match status" value="1"/>
</dbReference>
<name>A0A2T7NR39_POMCA</name>